<comment type="pathway">
    <text evidence="15">Cofactor biosynthesis; tocopherol biosynthesis.</text>
</comment>
<keyword evidence="8" id="KW-0479">Metal-binding</keyword>
<evidence type="ECO:0000256" key="12">
    <source>
        <dbReference type="ARBA" id="ARBA00022946"/>
    </source>
</evidence>
<evidence type="ECO:0000256" key="15">
    <source>
        <dbReference type="ARBA" id="ARBA00024015"/>
    </source>
</evidence>
<evidence type="ECO:0000256" key="11">
    <source>
        <dbReference type="ARBA" id="ARBA00022833"/>
    </source>
</evidence>
<keyword evidence="7" id="KW-0812">Transmembrane</keyword>
<accession>A0AAW0ABT0</accession>
<evidence type="ECO:0000256" key="18">
    <source>
        <dbReference type="PROSITE-ProRule" id="PRU00134"/>
    </source>
</evidence>
<dbReference type="PROSITE" id="PS50865">
    <property type="entry name" value="ZF_MYND_2"/>
    <property type="match status" value="1"/>
</dbReference>
<evidence type="ECO:0000256" key="4">
    <source>
        <dbReference type="ARBA" id="ARBA00022528"/>
    </source>
</evidence>
<name>A0AAW0ABT0_9AGAR</name>
<dbReference type="GO" id="GO:0010276">
    <property type="term" value="F:phytol kinase activity"/>
    <property type="evidence" value="ECO:0007669"/>
    <property type="project" value="UniProtKB-EC"/>
</dbReference>
<dbReference type="PANTHER" id="PTHR32523:SF8">
    <property type="entry name" value="DOLICHOL KINASE"/>
    <property type="match status" value="1"/>
</dbReference>
<evidence type="ECO:0000313" key="20">
    <source>
        <dbReference type="EMBL" id="KAK7006482.1"/>
    </source>
</evidence>
<evidence type="ECO:0000256" key="3">
    <source>
        <dbReference type="ARBA" id="ARBA00010794"/>
    </source>
</evidence>
<evidence type="ECO:0000256" key="7">
    <source>
        <dbReference type="ARBA" id="ARBA00022692"/>
    </source>
</evidence>
<evidence type="ECO:0000256" key="5">
    <source>
        <dbReference type="ARBA" id="ARBA00022640"/>
    </source>
</evidence>
<evidence type="ECO:0000256" key="10">
    <source>
        <dbReference type="ARBA" id="ARBA00022777"/>
    </source>
</evidence>
<evidence type="ECO:0000256" key="1">
    <source>
        <dbReference type="ARBA" id="ARBA00004141"/>
    </source>
</evidence>
<dbReference type="InterPro" id="IPR039606">
    <property type="entry name" value="Phytol/farnesol_kinase"/>
</dbReference>
<keyword evidence="21" id="KW-1185">Reference proteome</keyword>
<keyword evidence="12" id="KW-0809">Transit peptide</keyword>
<keyword evidence="11" id="KW-0862">Zinc</keyword>
<comment type="catalytic activity">
    <reaction evidence="17">
        <text>phytol + CTP = phytyl phosphate + CDP + H(+)</text>
        <dbReference type="Rhea" id="RHEA:38055"/>
        <dbReference type="ChEBI" id="CHEBI:15378"/>
        <dbReference type="ChEBI" id="CHEBI:17327"/>
        <dbReference type="ChEBI" id="CHEBI:37563"/>
        <dbReference type="ChEBI" id="CHEBI:58069"/>
        <dbReference type="ChEBI" id="CHEBI:75483"/>
        <dbReference type="EC" id="2.7.1.182"/>
    </reaction>
</comment>
<dbReference type="GO" id="GO:0008270">
    <property type="term" value="F:zinc ion binding"/>
    <property type="evidence" value="ECO:0007669"/>
    <property type="project" value="UniProtKB-KW"/>
</dbReference>
<dbReference type="GO" id="GO:0016020">
    <property type="term" value="C:membrane"/>
    <property type="evidence" value="ECO:0007669"/>
    <property type="project" value="UniProtKB-SubCell"/>
</dbReference>
<dbReference type="Gene3D" id="6.10.140.2220">
    <property type="match status" value="1"/>
</dbReference>
<evidence type="ECO:0000256" key="13">
    <source>
        <dbReference type="ARBA" id="ARBA00022989"/>
    </source>
</evidence>
<comment type="subcellular location">
    <subcellularLocation>
        <location evidence="1">Membrane</location>
        <topology evidence="1">Multi-pass membrane protein</topology>
    </subcellularLocation>
    <subcellularLocation>
        <location evidence="2">Plastid</location>
        <location evidence="2">Chloroplast</location>
    </subcellularLocation>
</comment>
<proteinExistence type="inferred from homology"/>
<protein>
    <recommendedName>
        <fullName evidence="16">phytol kinase</fullName>
        <ecNumber evidence="16">2.7.1.182</ecNumber>
    </recommendedName>
</protein>
<evidence type="ECO:0000256" key="9">
    <source>
        <dbReference type="ARBA" id="ARBA00022771"/>
    </source>
</evidence>
<feature type="domain" description="MYND-type" evidence="19">
    <location>
        <begin position="430"/>
        <end position="469"/>
    </location>
</feature>
<dbReference type="PANTHER" id="PTHR32523">
    <property type="entry name" value="PHYTOL KINASE 1, CHLOROPLASTIC"/>
    <property type="match status" value="1"/>
</dbReference>
<sequence length="638" mass="71489">MHPAVQLRALKGLPLSVRRLGLAACEDHLTCRLVERVRDYLVDHQRELLEQQKNAFLPVFFHNLDPEMIPSSTALEAANWPTRHTILRALISLDALSNLRRLPGSVGISLWPRVWHWTLFIITYRNNLPDPVPYWSIFNANFITFTSQFHFDPDTWALISSTPGFRTVISGVWRVMPDIEEPFREFVFGALGRFISDLEAGQSASLEEFIEGAGGSVHALAQLVLQYMRLVGQRESPLLADSRAADISALVSFVRQVDQHHEDDEEWLYLPFSSLSTALVVSHGIEMVHITITKLIGTVDAAMGIRPCLMFLLRMLISPHGFRSLAQALRKGFLQTLITCATIESADLLLHRIGLLFRVGISMGLAFHDNVVELENSLLEINPAAVSESLENTPLSGDWQAFSTFAQDRVSVLKSEEHKAPSRMCDNLQCGYIGMKASFKRCSGCRSLYYCSSACQKVDWAMGGHRAACSSYGTLTLHETSADFSVGVRDRDFLRALVHREYKMHIETVCAGQIKFLASSPESSVLLTFFDCGTPPLKIEVHSAHQSSLQRELVKLSGDEYLDLLARAQTSKGSMHLHVLRIVQGAKFRHLVIPLRFVDSELWDAMGSFSVDDMYDDEGRQTEAYSLLLDKALTAIHS</sequence>
<organism evidence="20 21">
    <name type="scientific">Favolaschia claudopus</name>
    <dbReference type="NCBI Taxonomy" id="2862362"/>
    <lineage>
        <taxon>Eukaryota</taxon>
        <taxon>Fungi</taxon>
        <taxon>Dikarya</taxon>
        <taxon>Basidiomycota</taxon>
        <taxon>Agaricomycotina</taxon>
        <taxon>Agaricomycetes</taxon>
        <taxon>Agaricomycetidae</taxon>
        <taxon>Agaricales</taxon>
        <taxon>Marasmiineae</taxon>
        <taxon>Mycenaceae</taxon>
        <taxon>Favolaschia</taxon>
    </lineage>
</organism>
<keyword evidence="6" id="KW-0808">Transferase</keyword>
<comment type="caution">
    <text evidence="20">The sequence shown here is derived from an EMBL/GenBank/DDBJ whole genome shotgun (WGS) entry which is preliminary data.</text>
</comment>
<evidence type="ECO:0000256" key="16">
    <source>
        <dbReference type="ARBA" id="ARBA00039024"/>
    </source>
</evidence>
<dbReference type="AlphaFoldDB" id="A0AAW0ABT0"/>
<evidence type="ECO:0000256" key="14">
    <source>
        <dbReference type="ARBA" id="ARBA00023136"/>
    </source>
</evidence>
<keyword evidence="5" id="KW-0934">Plastid</keyword>
<evidence type="ECO:0000256" key="6">
    <source>
        <dbReference type="ARBA" id="ARBA00022679"/>
    </source>
</evidence>
<evidence type="ECO:0000256" key="17">
    <source>
        <dbReference type="ARBA" id="ARBA00048889"/>
    </source>
</evidence>
<dbReference type="EC" id="2.7.1.182" evidence="16"/>
<keyword evidence="13" id="KW-1133">Transmembrane helix</keyword>
<dbReference type="EMBL" id="JAWWNJ010000076">
    <property type="protein sequence ID" value="KAK7006482.1"/>
    <property type="molecule type" value="Genomic_DNA"/>
</dbReference>
<evidence type="ECO:0000259" key="19">
    <source>
        <dbReference type="PROSITE" id="PS50865"/>
    </source>
</evidence>
<keyword evidence="10" id="KW-0418">Kinase</keyword>
<gene>
    <name evidence="20" type="ORF">R3P38DRAFT_3038423</name>
</gene>
<comment type="similarity">
    <text evidence="3">Belongs to the polyprenol kinase family.</text>
</comment>
<evidence type="ECO:0000313" key="21">
    <source>
        <dbReference type="Proteomes" id="UP001362999"/>
    </source>
</evidence>
<evidence type="ECO:0000256" key="2">
    <source>
        <dbReference type="ARBA" id="ARBA00004229"/>
    </source>
</evidence>
<dbReference type="SUPFAM" id="SSF144232">
    <property type="entry name" value="HIT/MYND zinc finger-like"/>
    <property type="match status" value="1"/>
</dbReference>
<keyword evidence="14" id="KW-0472">Membrane</keyword>
<evidence type="ECO:0000256" key="8">
    <source>
        <dbReference type="ARBA" id="ARBA00022723"/>
    </source>
</evidence>
<dbReference type="InterPro" id="IPR002893">
    <property type="entry name" value="Znf_MYND"/>
</dbReference>
<keyword evidence="4" id="KW-0150">Chloroplast</keyword>
<dbReference type="Proteomes" id="UP001362999">
    <property type="component" value="Unassembled WGS sequence"/>
</dbReference>
<dbReference type="Pfam" id="PF01753">
    <property type="entry name" value="zf-MYND"/>
    <property type="match status" value="1"/>
</dbReference>
<reference evidence="20 21" key="1">
    <citation type="journal article" date="2024" name="J Genomics">
        <title>Draft genome sequencing and assembly of Favolaschia claudopus CIRM-BRFM 2984 isolated from oak limbs.</title>
        <authorList>
            <person name="Navarro D."/>
            <person name="Drula E."/>
            <person name="Chaduli D."/>
            <person name="Cazenave R."/>
            <person name="Ahrendt S."/>
            <person name="Wang J."/>
            <person name="Lipzen A."/>
            <person name="Daum C."/>
            <person name="Barry K."/>
            <person name="Grigoriev I.V."/>
            <person name="Favel A."/>
            <person name="Rosso M.N."/>
            <person name="Martin F."/>
        </authorList>
    </citation>
    <scope>NUCLEOTIDE SEQUENCE [LARGE SCALE GENOMIC DNA]</scope>
    <source>
        <strain evidence="20 21">CIRM-BRFM 2984</strain>
    </source>
</reference>
<keyword evidence="9 18" id="KW-0863">Zinc-finger</keyword>